<feature type="compositionally biased region" description="Basic and acidic residues" evidence="8">
    <location>
        <begin position="1"/>
        <end position="22"/>
    </location>
</feature>
<evidence type="ECO:0000313" key="11">
    <source>
        <dbReference type="Proteomes" id="UP001058974"/>
    </source>
</evidence>
<reference evidence="10 11" key="1">
    <citation type="journal article" date="2022" name="Nat. Genet.">
        <title>Improved pea reference genome and pan-genome highlight genomic features and evolutionary characteristics.</title>
        <authorList>
            <person name="Yang T."/>
            <person name="Liu R."/>
            <person name="Luo Y."/>
            <person name="Hu S."/>
            <person name="Wang D."/>
            <person name="Wang C."/>
            <person name="Pandey M.K."/>
            <person name="Ge S."/>
            <person name="Xu Q."/>
            <person name="Li N."/>
            <person name="Li G."/>
            <person name="Huang Y."/>
            <person name="Saxena R.K."/>
            <person name="Ji Y."/>
            <person name="Li M."/>
            <person name="Yan X."/>
            <person name="He Y."/>
            <person name="Liu Y."/>
            <person name="Wang X."/>
            <person name="Xiang C."/>
            <person name="Varshney R.K."/>
            <person name="Ding H."/>
            <person name="Gao S."/>
            <person name="Zong X."/>
        </authorList>
    </citation>
    <scope>NUCLEOTIDE SEQUENCE [LARGE SCALE GENOMIC DNA]</scope>
    <source>
        <strain evidence="10 11">cv. Zhongwan 6</strain>
    </source>
</reference>
<dbReference type="SMART" id="SM00360">
    <property type="entry name" value="RRM"/>
    <property type="match status" value="1"/>
</dbReference>
<dbReference type="AlphaFoldDB" id="A0A9D5H124"/>
<dbReference type="InterPro" id="IPR008847">
    <property type="entry name" value="Suf"/>
</dbReference>
<comment type="caution">
    <text evidence="10">The sequence shown here is derived from an EMBL/GenBank/DDBJ whole genome shotgun (WGS) entry which is preliminary data.</text>
</comment>
<dbReference type="PANTHER" id="PTHR17204">
    <property type="entry name" value="PRE-MRNA PROCESSING PROTEIN PRP39-RELATED"/>
    <property type="match status" value="1"/>
</dbReference>
<dbReference type="SMART" id="SM00386">
    <property type="entry name" value="HAT"/>
    <property type="match status" value="6"/>
</dbReference>
<dbReference type="Gramene" id="Psat01G0593100-T1">
    <property type="protein sequence ID" value="KAI5448725.1"/>
    <property type="gene ID" value="KIW84_015931"/>
</dbReference>
<evidence type="ECO:0000256" key="1">
    <source>
        <dbReference type="ARBA" id="ARBA00004123"/>
    </source>
</evidence>
<dbReference type="PANTHER" id="PTHR17204:SF25">
    <property type="entry name" value="RRM DOMAIN-CONTAINING PROTEIN"/>
    <property type="match status" value="1"/>
</dbReference>
<dbReference type="SUPFAM" id="SSF48452">
    <property type="entry name" value="TPR-like"/>
    <property type="match status" value="1"/>
</dbReference>
<dbReference type="Proteomes" id="UP001058974">
    <property type="component" value="Chromosome 1"/>
</dbReference>
<feature type="compositionally biased region" description="Basic and acidic residues" evidence="8">
    <location>
        <begin position="662"/>
        <end position="671"/>
    </location>
</feature>
<dbReference type="Gene3D" id="1.25.40.10">
    <property type="entry name" value="Tetratricopeptide repeat domain"/>
    <property type="match status" value="2"/>
</dbReference>
<evidence type="ECO:0000256" key="6">
    <source>
        <dbReference type="ARBA" id="ARBA00023242"/>
    </source>
</evidence>
<dbReference type="GO" id="GO:0006397">
    <property type="term" value="P:mRNA processing"/>
    <property type="evidence" value="ECO:0007669"/>
    <property type="project" value="UniProtKB-KW"/>
</dbReference>
<feature type="compositionally biased region" description="Basic residues" evidence="8">
    <location>
        <begin position="692"/>
        <end position="703"/>
    </location>
</feature>
<dbReference type="Pfam" id="PF05391">
    <property type="entry name" value="Lsm_interact"/>
    <property type="match status" value="1"/>
</dbReference>
<dbReference type="GO" id="GO:0008380">
    <property type="term" value="P:RNA splicing"/>
    <property type="evidence" value="ECO:0007669"/>
    <property type="project" value="UniProtKB-KW"/>
</dbReference>
<accession>A0A9D5H124</accession>
<dbReference type="InterPro" id="IPR008669">
    <property type="entry name" value="LSM_interact"/>
</dbReference>
<feature type="compositionally biased region" description="Acidic residues" evidence="8">
    <location>
        <begin position="23"/>
        <end position="36"/>
    </location>
</feature>
<feature type="region of interest" description="Disordered" evidence="8">
    <location>
        <begin position="827"/>
        <end position="932"/>
    </location>
</feature>
<feature type="region of interest" description="Disordered" evidence="8">
    <location>
        <begin position="1"/>
        <end position="36"/>
    </location>
</feature>
<dbReference type="PROSITE" id="PS50102">
    <property type="entry name" value="RRM"/>
    <property type="match status" value="1"/>
</dbReference>
<organism evidence="10 11">
    <name type="scientific">Pisum sativum</name>
    <name type="common">Garden pea</name>
    <name type="synonym">Lathyrus oleraceus</name>
    <dbReference type="NCBI Taxonomy" id="3888"/>
    <lineage>
        <taxon>Eukaryota</taxon>
        <taxon>Viridiplantae</taxon>
        <taxon>Streptophyta</taxon>
        <taxon>Embryophyta</taxon>
        <taxon>Tracheophyta</taxon>
        <taxon>Spermatophyta</taxon>
        <taxon>Magnoliopsida</taxon>
        <taxon>eudicotyledons</taxon>
        <taxon>Gunneridae</taxon>
        <taxon>Pentapetalae</taxon>
        <taxon>rosids</taxon>
        <taxon>fabids</taxon>
        <taxon>Fabales</taxon>
        <taxon>Fabaceae</taxon>
        <taxon>Papilionoideae</taxon>
        <taxon>50 kb inversion clade</taxon>
        <taxon>NPAAA clade</taxon>
        <taxon>Hologalegina</taxon>
        <taxon>IRL clade</taxon>
        <taxon>Fabeae</taxon>
        <taxon>Lathyrus</taxon>
    </lineage>
</organism>
<dbReference type="InterPro" id="IPR011990">
    <property type="entry name" value="TPR-like_helical_dom_sf"/>
</dbReference>
<protein>
    <recommendedName>
        <fullName evidence="9">RRM domain-containing protein</fullName>
    </recommendedName>
</protein>
<name>A0A9D5H124_PEA</name>
<keyword evidence="11" id="KW-1185">Reference proteome</keyword>
<dbReference type="InterPro" id="IPR003107">
    <property type="entry name" value="HAT"/>
</dbReference>
<dbReference type="SUPFAM" id="SSF54928">
    <property type="entry name" value="RNA-binding domain, RBD"/>
    <property type="match status" value="1"/>
</dbReference>
<keyword evidence="5" id="KW-0508">mRNA splicing</keyword>
<evidence type="ECO:0000313" key="10">
    <source>
        <dbReference type="EMBL" id="KAI5448725.1"/>
    </source>
</evidence>
<evidence type="ECO:0000256" key="3">
    <source>
        <dbReference type="ARBA" id="ARBA00022737"/>
    </source>
</evidence>
<evidence type="ECO:0000256" key="8">
    <source>
        <dbReference type="SAM" id="MobiDB-lite"/>
    </source>
</evidence>
<keyword evidence="3" id="KW-0677">Repeat</keyword>
<dbReference type="InterPro" id="IPR035979">
    <property type="entry name" value="RBD_domain_sf"/>
</dbReference>
<dbReference type="Gene3D" id="3.30.70.330">
    <property type="match status" value="1"/>
</dbReference>
<feature type="domain" description="RRM" evidence="9">
    <location>
        <begin position="753"/>
        <end position="830"/>
    </location>
</feature>
<dbReference type="InterPro" id="IPR000504">
    <property type="entry name" value="RRM_dom"/>
</dbReference>
<keyword evidence="4 7" id="KW-0694">RNA-binding</keyword>
<comment type="subcellular location">
    <subcellularLocation>
        <location evidence="1">Nucleus</location>
    </subcellularLocation>
</comment>
<keyword evidence="6" id="KW-0539">Nucleus</keyword>
<feature type="region of interest" description="Disordered" evidence="8">
    <location>
        <begin position="660"/>
        <end position="738"/>
    </location>
</feature>
<feature type="compositionally biased region" description="Basic and acidic residues" evidence="8">
    <location>
        <begin position="911"/>
        <end position="932"/>
    </location>
</feature>
<evidence type="ECO:0000256" key="2">
    <source>
        <dbReference type="ARBA" id="ARBA00022664"/>
    </source>
</evidence>
<evidence type="ECO:0000256" key="7">
    <source>
        <dbReference type="PROSITE-ProRule" id="PRU00176"/>
    </source>
</evidence>
<dbReference type="CDD" id="cd00590">
    <property type="entry name" value="RRM_SF"/>
    <property type="match status" value="1"/>
</dbReference>
<dbReference type="Pfam" id="PF00076">
    <property type="entry name" value="RRM_1"/>
    <property type="match status" value="1"/>
</dbReference>
<dbReference type="GO" id="GO:0017070">
    <property type="term" value="F:U6 snRNA binding"/>
    <property type="evidence" value="ECO:0007669"/>
    <property type="project" value="EnsemblPlants"/>
</dbReference>
<evidence type="ECO:0000259" key="9">
    <source>
        <dbReference type="PROSITE" id="PS50102"/>
    </source>
</evidence>
<dbReference type="GO" id="GO:0005634">
    <property type="term" value="C:nucleus"/>
    <property type="evidence" value="ECO:0007669"/>
    <property type="project" value="UniProtKB-SubCell"/>
</dbReference>
<sequence>MEGEEQHETLTLTSEEREKDDPMSDSDDSDDSDDEAQQNIQLESLQTQLTDNPSNYDAHLQCINILRKTADVDRLTKARELMSQIFPLTPTIWQQWIKDELSLNTASSPEAFSRVVQLYERATFDYLSASLWCDYLHFVQEFDPMVHQCSPAGISKARDLFERALTAAGLHVAQGTQIWEAYRLYEQAILLTIHESDGQAKEKQVQQIRSLFHRQLSIPLADMNSTLIAYKSWEVELGNFHDVSIDPIDSYPHVASAYQKALEMYNARIHLEEQISSQDISDSERLQQYMNYLKFEQSSGTPARIQVLYERAITDFPLSPELWLDYTRYLDKTLKVGKIVSNVYSRATKNCPWVGELWVRFMLSLERGHASEKDLAEIFEKSLCCTFPTLDEYLDLFLTRVDGLRRRITFTRGGDPLEYKTIRDTFERASNYLSPYMKNTNDLLHLHAYWAHLETKLGKDITAARGVWESFLKTCGSMLEAWTGYIAMELELGHINEARSIYKRCYSKRFFGTGSEAIAFIHKFELRRGALLQHNSLACCIFVGELSRPQIALNATCRGRHKGFGANIEPESFGLQSQSGHHPYSFQSPSVQLKATVRTTLVLVGWLHAIIEEMQALESNHSWSLVPLPPYKNPVEFQWVCTVNVTPRLEELRLFRLQQESKSVEESENNPRRNVRDKRKLGSDLADEQSPAKRKKDASRKVTKAHEDMKYQVKNSPQATKVEGANQKKGKSDDNPSEQKLIVGKHRAYSDQCTAFISNIHPTANDEHIRDFFSDIGGIVAIRILHDKFTGKSRGLAYVDFLDDEHLVAAVAKNKNTLLGKKLSIARSDPKRGGKETFDPKNTEHAHATNHSDKKGSASKETDDSFKREVKDAKLSSKRPGSNNIEFKGKNTFAMPRNVRPLGYTANKPKAKAEEGDEKPKSNDEFRKMFIR</sequence>
<keyword evidence="2" id="KW-0507">mRNA processing</keyword>
<gene>
    <name evidence="10" type="ORF">KIW84_015931</name>
</gene>
<dbReference type="EMBL" id="JAMSHJ010000001">
    <property type="protein sequence ID" value="KAI5448725.1"/>
    <property type="molecule type" value="Genomic_DNA"/>
</dbReference>
<dbReference type="Pfam" id="PF05843">
    <property type="entry name" value="Suf"/>
    <property type="match status" value="1"/>
</dbReference>
<evidence type="ECO:0000256" key="5">
    <source>
        <dbReference type="ARBA" id="ARBA00023187"/>
    </source>
</evidence>
<feature type="compositionally biased region" description="Basic and acidic residues" evidence="8">
    <location>
        <begin position="828"/>
        <end position="875"/>
    </location>
</feature>
<dbReference type="InterPro" id="IPR012677">
    <property type="entry name" value="Nucleotide-bd_a/b_plait_sf"/>
</dbReference>
<proteinExistence type="predicted"/>
<evidence type="ECO:0000256" key="4">
    <source>
        <dbReference type="ARBA" id="ARBA00022884"/>
    </source>
</evidence>